<dbReference type="EMBL" id="BKCJ010000002">
    <property type="protein sequence ID" value="GEU28201.1"/>
    <property type="molecule type" value="Genomic_DNA"/>
</dbReference>
<protein>
    <submittedName>
        <fullName evidence="2">Uncharacterized protein</fullName>
    </submittedName>
</protein>
<reference evidence="2" key="1">
    <citation type="journal article" date="2019" name="Sci. Rep.">
        <title>Draft genome of Tanacetum cinerariifolium, the natural source of mosquito coil.</title>
        <authorList>
            <person name="Yamashiro T."/>
            <person name="Shiraishi A."/>
            <person name="Satake H."/>
            <person name="Nakayama K."/>
        </authorList>
    </citation>
    <scope>NUCLEOTIDE SEQUENCE</scope>
</reference>
<accession>A0A699GF54</accession>
<evidence type="ECO:0000256" key="1">
    <source>
        <dbReference type="SAM" id="MobiDB-lite"/>
    </source>
</evidence>
<feature type="region of interest" description="Disordered" evidence="1">
    <location>
        <begin position="272"/>
        <end position="317"/>
    </location>
</feature>
<evidence type="ECO:0000313" key="2">
    <source>
        <dbReference type="EMBL" id="GEU28201.1"/>
    </source>
</evidence>
<feature type="compositionally biased region" description="Low complexity" evidence="1">
    <location>
        <begin position="272"/>
        <end position="286"/>
    </location>
</feature>
<organism evidence="2">
    <name type="scientific">Tanacetum cinerariifolium</name>
    <name type="common">Dalmatian daisy</name>
    <name type="synonym">Chrysanthemum cinerariifolium</name>
    <dbReference type="NCBI Taxonomy" id="118510"/>
    <lineage>
        <taxon>Eukaryota</taxon>
        <taxon>Viridiplantae</taxon>
        <taxon>Streptophyta</taxon>
        <taxon>Embryophyta</taxon>
        <taxon>Tracheophyta</taxon>
        <taxon>Spermatophyta</taxon>
        <taxon>Magnoliopsida</taxon>
        <taxon>eudicotyledons</taxon>
        <taxon>Gunneridae</taxon>
        <taxon>Pentapetalae</taxon>
        <taxon>asterids</taxon>
        <taxon>campanulids</taxon>
        <taxon>Asterales</taxon>
        <taxon>Asteraceae</taxon>
        <taxon>Asteroideae</taxon>
        <taxon>Anthemideae</taxon>
        <taxon>Anthemidinae</taxon>
        <taxon>Tanacetum</taxon>
    </lineage>
</organism>
<proteinExistence type="predicted"/>
<sequence length="699" mass="76266">MEQARAQLAGQRVQRGMGRRFVADQDVVVLAGRHVVEEIGHAFAVVVGKRRGAPYRAPHQDRRTRGGLDHDVHALRFQRAAQQKGRMHEFARAQHQHALTGLHGSGRDTIGAAGRAGKQPGHQAGRQRQRMIDAEPSEAAAGAAIRSGVVTLCGRRARLQRARRERVSAFERGAVRQAHAKAVRQAAVAVLPHEIGDGHQVHMGDGRGHGAAGGGQVHERVAGAGFVIDQDDRPGARKAVGQDRIVGQVQELARRVAVGLLEFDQRAGAHAVARARPARTGPAGRSRSARRSANRPCAHRLRARHGRRPPRRPGVEADVPCSELQRDRHFGHARAIAHGSDLDLIKTLVEPGQREIRQIGPGRARHADAPRHARIDFQQAWPFTGLAELDVEAAVQAVTGRQRGAGGQDVRVQVDALRGAGRLRFLARHGHHQVTVVAHAIDAVFASLQVFHHQHGPEFGQQRQPGAQVGQADMVLHAGDQQLGAAALFVDHGKAQPVNRLRRLDTEFGMAPPQLRIRRIELGQRMNGHCRGRRRLRASDGGIKARLVVQQLQGVGTAGAQHPGAHVRKAAAGGADQPRFLAGDQDLDAVQAAEVEAPVDVVVTLEAGRFQFELVRGLAGRRRRHVRIDQVITLSPVRIADQADGRVDRRKRAVEPHAPHRRRLALRIALQLFTPCWLTIYYANALRRALSHAGQQYPA</sequence>
<name>A0A699GF54_TANCI</name>
<gene>
    <name evidence="2" type="ORF">Tci_000179</name>
</gene>
<dbReference type="AlphaFoldDB" id="A0A699GF54"/>
<comment type="caution">
    <text evidence="2">The sequence shown here is derived from an EMBL/GenBank/DDBJ whole genome shotgun (WGS) entry which is preliminary data.</text>
</comment>
<feature type="compositionally biased region" description="Basic residues" evidence="1">
    <location>
        <begin position="287"/>
        <end position="311"/>
    </location>
</feature>